<dbReference type="InterPro" id="IPR030895">
    <property type="entry name" value="T5SS_PEPC_rpt"/>
</dbReference>
<dbReference type="RefSeq" id="WP_334251911.1">
    <property type="nucleotide sequence ID" value="NZ_JBAKBE010000005.1"/>
</dbReference>
<dbReference type="InterPro" id="IPR012332">
    <property type="entry name" value="Autotransporter_pectin_lyase_C"/>
</dbReference>
<dbReference type="InterPro" id="IPR013425">
    <property type="entry name" value="Autotrns_rpt"/>
</dbReference>
<organism evidence="3 4">
    <name type="scientific">Pannonibacter anstelovis</name>
    <dbReference type="NCBI Taxonomy" id="3121537"/>
    <lineage>
        <taxon>Bacteria</taxon>
        <taxon>Pseudomonadati</taxon>
        <taxon>Pseudomonadota</taxon>
        <taxon>Alphaproteobacteria</taxon>
        <taxon>Hyphomicrobiales</taxon>
        <taxon>Stappiaceae</taxon>
        <taxon>Pannonibacter</taxon>
    </lineage>
</organism>
<evidence type="ECO:0000256" key="1">
    <source>
        <dbReference type="ARBA" id="ARBA00022729"/>
    </source>
</evidence>
<dbReference type="NCBIfam" id="TIGR02601">
    <property type="entry name" value="autotrns_rpt"/>
    <property type="match status" value="3"/>
</dbReference>
<dbReference type="InterPro" id="IPR036709">
    <property type="entry name" value="Autotransporte_beta_dom_sf"/>
</dbReference>
<reference evidence="3 4" key="1">
    <citation type="submission" date="2024-02" db="EMBL/GenBank/DDBJ databases">
        <title>A new putative Pannonibacter species isolated from two cases of bloodstream infections in paediatric patients.</title>
        <authorList>
            <person name="Castellana S."/>
            <person name="De Laurentiis V."/>
            <person name="Grassi M."/>
            <person name="De Leonardis F."/>
            <person name="Mosca A."/>
            <person name="De Carlo C."/>
            <person name="Sparapano E."/>
            <person name="Ronga L."/>
            <person name="Santacroce L."/>
            <person name="Chironna M."/>
            <person name="De Robertis A."/>
            <person name="Bianco A."/>
            <person name="Del Sambro L."/>
            <person name="Capozzi L."/>
            <person name="Parisi A."/>
        </authorList>
    </citation>
    <scope>NUCLEOTIDE SEQUENCE [LARGE SCALE GENOMIC DNA]</scope>
    <source>
        <strain evidence="3 4">Pt2</strain>
    </source>
</reference>
<dbReference type="SUPFAM" id="SSF51126">
    <property type="entry name" value="Pectin lyase-like"/>
    <property type="match status" value="2"/>
</dbReference>
<dbReference type="Proteomes" id="UP001380822">
    <property type="component" value="Unassembled WGS sequence"/>
</dbReference>
<feature type="domain" description="Autotransporter" evidence="2">
    <location>
        <begin position="1302"/>
        <end position="1579"/>
    </location>
</feature>
<comment type="caution">
    <text evidence="3">The sequence shown here is derived from an EMBL/GenBank/DDBJ whole genome shotgun (WGS) entry which is preliminary data.</text>
</comment>
<dbReference type="SMART" id="SM00869">
    <property type="entry name" value="Autotransporter"/>
    <property type="match status" value="1"/>
</dbReference>
<dbReference type="SUPFAM" id="SSF103515">
    <property type="entry name" value="Autotransporter"/>
    <property type="match status" value="1"/>
</dbReference>
<dbReference type="PROSITE" id="PS51208">
    <property type="entry name" value="AUTOTRANSPORTER"/>
    <property type="match status" value="1"/>
</dbReference>
<dbReference type="InterPro" id="IPR005546">
    <property type="entry name" value="Autotransporte_beta"/>
</dbReference>
<proteinExistence type="predicted"/>
<dbReference type="InterPro" id="IPR011050">
    <property type="entry name" value="Pectin_lyase_fold/virulence"/>
</dbReference>
<dbReference type="Pfam" id="PF12951">
    <property type="entry name" value="PATR"/>
    <property type="match status" value="4"/>
</dbReference>
<accession>A0ABU7ZMW1</accession>
<dbReference type="EMBL" id="JBAKBE010000005">
    <property type="protein sequence ID" value="MEH0096577.1"/>
    <property type="molecule type" value="Genomic_DNA"/>
</dbReference>
<gene>
    <name evidence="3" type="ORF">V6L76_09945</name>
</gene>
<keyword evidence="1" id="KW-0732">Signal</keyword>
<evidence type="ECO:0000313" key="4">
    <source>
        <dbReference type="Proteomes" id="UP001380822"/>
    </source>
</evidence>
<dbReference type="Gene3D" id="2.160.20.20">
    <property type="match status" value="1"/>
</dbReference>
<name>A0ABU7ZMW1_9HYPH</name>
<evidence type="ECO:0000259" key="2">
    <source>
        <dbReference type="PROSITE" id="PS51208"/>
    </source>
</evidence>
<sequence>MTAGDGSLTVDSESVASVIYASPQITGIYNQTVNLIGTTAISRADYSGLVMQFGTDSSTPPQVIPVTVNATVNIASGVTASSGPAGGFGTIWVRNDYAGNIAIDNAGTVSLQAPDSSAAAISATTNLGAVTITNSGAVTSTGGRGIYADGNHNGTDPATISVTNTATGTVSATTAAIRVIAYNGLASIVNEGEARSTLFQGLIAWSANGDATITNTGTVTSNTDNAIYASTENGTATITNSGTVTATGDSSLDGDRAAIRAPAGYAGLIGSASDTGDIVITNEASGTVTASRDAAIRAETPQGNVTIINAGSLSGQTGIYVDSGQASGHTNATSAAVNGNISVTNSGTVAAQSIGVSLDGTANRLENSGTITVTQLHGTGVVTGNGDTTIINSGTIAAADAADTAISMGSGTNRLVLTETSSITGIVSASGASSTLELTGAGAGTFNAGQLSSTGQYRGFTDLAKSGTGNWTLTGSGGGVSGSLSVLDGTLQLQGSMTALTVTVEGSSTASFVTSGAGASWSSTGGVRVGMTPNTAGSLVISGGASAFIRNTGIYTGAGSQVLITGQNTRVEIGNPNDLSQAAWLSPEGGSVTVSDGAYLYASGIYAGPGGSNLVTMTITGAGTVVDAAERIYVGGQNGSRDVDPMNGNGNLTISGGAVVTTATLGVGMDPKSQGVLTVTGQGTQLWAKANSTYNALGNFYVGYNGNATVTVSDGAVIKADNEIRVGYDSQGSGKLIIGADAGSAAVAAGSVDTARIVFGTAGGSLVFNHTSQNYLMSQAISGNGSVNAAGGTTLLLGSNSYTGGTRIQGGTLRFTSDAALGAVSGAVTFAGGALSAADTTTVARSIVLESGSNTLDVASGKVLTVSGTISGTAGFTKSGTGTLALTGTNSYGGGTRIQGGTLSFTGDAALGSAAGAVVLAGGTLSAGETVSTGRSIALEGGQNTLEVTGGKVLTVSGTISGTTGFTKSGTGTLVLTGTNTYTGLTTIADGTLQLGNGGTSGSIVGDVVNNATLIFNRSDNYTFSGSITGNGAVLFQGGGKVDFASPYQGAVTVGNSTVTLEQGVQTTSVFTVENGGKLGGSGTIGGLVANSGAVVAPGYSPGTLVVTGTANFLGGSVYQVDATPSGRHDLIIASGAVTIDPAASVQVLGESGFYRPQTTYAIITSADAVNGAFGNVSSNFALLSPTLTYDAKNVYLTLNYNGLTLADFARTDNQRSAANALMALPVGDTLYDALAVLSGAEIAPALDQLSGEAYASAGTVIQQQSSYLRDAVGTRLRQGFTAHEALASAADAAGPRSSSMGGEHGVTIWAQGHGGWGRGFDGNNAATISSSLAGFLAGVDAGLGENARAGVVAGFSQSRFDVTSRNSSGDIDNYEVGVYGGARFGGVALKGGASYGLHDVSLDRSIAIRGFSGSAQSGYRQEAAQVFGEASYGFSAGQIALEPFAGLAFVHLAGASAQENGSPAALTVRLEDQNTFYTSLGMRAASQVNIMGRTFTPSVSLGWQHAFGDMAPVAAMRFANSTSPFEVKGVPLARNTALIGLGLSHSFTDRASVQVNYKSQISSEAVENSFSAQMSLKF</sequence>
<dbReference type="NCBIfam" id="TIGR04393">
    <property type="entry name" value="rpt_T5SS_PEPC"/>
    <property type="match status" value="1"/>
</dbReference>
<protein>
    <submittedName>
        <fullName evidence="3">Autotransporter domain-containing protein</fullName>
    </submittedName>
</protein>
<dbReference type="Gene3D" id="2.40.128.130">
    <property type="entry name" value="Autotransporter beta-domain"/>
    <property type="match status" value="1"/>
</dbReference>
<evidence type="ECO:0000313" key="3">
    <source>
        <dbReference type="EMBL" id="MEH0096577.1"/>
    </source>
</evidence>
<dbReference type="Pfam" id="PF03797">
    <property type="entry name" value="Autotransporter"/>
    <property type="match status" value="1"/>
</dbReference>
<keyword evidence="4" id="KW-1185">Reference proteome</keyword>